<comment type="similarity">
    <text evidence="7">Belongs to the binding-protein-dependent transport system permease family.</text>
</comment>
<proteinExistence type="inferred from homology"/>
<reference evidence="10 11" key="1">
    <citation type="submission" date="2018-05" db="EMBL/GenBank/DDBJ databases">
        <title>Reference genomes for bee gut microbiota database.</title>
        <authorList>
            <person name="Ellegaard K.M."/>
        </authorList>
    </citation>
    <scope>NUCLEOTIDE SEQUENCE [LARGE SCALE GENOMIC DNA]</scope>
    <source>
        <strain evidence="10 11">ESL0200</strain>
    </source>
</reference>
<dbReference type="InterPro" id="IPR000515">
    <property type="entry name" value="MetI-like"/>
</dbReference>
<feature type="transmembrane region" description="Helical" evidence="7">
    <location>
        <begin position="298"/>
        <end position="320"/>
    </location>
</feature>
<comment type="subcellular location">
    <subcellularLocation>
        <location evidence="1 7">Cell membrane</location>
        <topology evidence="1 7">Multi-pass membrane protein</topology>
    </subcellularLocation>
</comment>
<keyword evidence="4 7" id="KW-0812">Transmembrane</keyword>
<evidence type="ECO:0000256" key="4">
    <source>
        <dbReference type="ARBA" id="ARBA00022692"/>
    </source>
</evidence>
<protein>
    <submittedName>
        <fullName evidence="10">Sugar ABC transporter permease</fullName>
    </submittedName>
</protein>
<dbReference type="Proteomes" id="UP000247744">
    <property type="component" value="Unassembled WGS sequence"/>
</dbReference>
<evidence type="ECO:0000256" key="1">
    <source>
        <dbReference type="ARBA" id="ARBA00004651"/>
    </source>
</evidence>
<evidence type="ECO:0000256" key="7">
    <source>
        <dbReference type="RuleBase" id="RU363032"/>
    </source>
</evidence>
<dbReference type="GO" id="GO:0005886">
    <property type="term" value="C:plasma membrane"/>
    <property type="evidence" value="ECO:0007669"/>
    <property type="project" value="UniProtKB-SubCell"/>
</dbReference>
<comment type="caution">
    <text evidence="10">The sequence shown here is derived from an EMBL/GenBank/DDBJ whole genome shotgun (WGS) entry which is preliminary data.</text>
</comment>
<dbReference type="AlphaFoldDB" id="A0A318MC63"/>
<feature type="transmembrane region" description="Helical" evidence="7">
    <location>
        <begin position="107"/>
        <end position="128"/>
    </location>
</feature>
<evidence type="ECO:0000256" key="8">
    <source>
        <dbReference type="SAM" id="MobiDB-lite"/>
    </source>
</evidence>
<name>A0A318MC63_9BIFI</name>
<evidence type="ECO:0000256" key="3">
    <source>
        <dbReference type="ARBA" id="ARBA00022475"/>
    </source>
</evidence>
<dbReference type="InterPro" id="IPR051393">
    <property type="entry name" value="ABC_transporter_permease"/>
</dbReference>
<evidence type="ECO:0000256" key="5">
    <source>
        <dbReference type="ARBA" id="ARBA00022989"/>
    </source>
</evidence>
<evidence type="ECO:0000259" key="9">
    <source>
        <dbReference type="PROSITE" id="PS50928"/>
    </source>
</evidence>
<feature type="transmembrane region" description="Helical" evidence="7">
    <location>
        <begin position="190"/>
        <end position="213"/>
    </location>
</feature>
<dbReference type="Gene3D" id="1.10.3720.10">
    <property type="entry name" value="MetI-like"/>
    <property type="match status" value="1"/>
</dbReference>
<keyword evidence="5 7" id="KW-1133">Transmembrane helix</keyword>
<dbReference type="EMBL" id="QGLL01000001">
    <property type="protein sequence ID" value="PXY85779.1"/>
    <property type="molecule type" value="Genomic_DNA"/>
</dbReference>
<dbReference type="Pfam" id="PF00528">
    <property type="entry name" value="BPD_transp_1"/>
    <property type="match status" value="1"/>
</dbReference>
<feature type="transmembrane region" description="Helical" evidence="7">
    <location>
        <begin position="45"/>
        <end position="71"/>
    </location>
</feature>
<feature type="region of interest" description="Disordered" evidence="8">
    <location>
        <begin position="1"/>
        <end position="32"/>
    </location>
</feature>
<accession>A0A318MC63</accession>
<organism evidence="10 11">
    <name type="scientific">Bifidobacterium asteroides</name>
    <dbReference type="NCBI Taxonomy" id="1684"/>
    <lineage>
        <taxon>Bacteria</taxon>
        <taxon>Bacillati</taxon>
        <taxon>Actinomycetota</taxon>
        <taxon>Actinomycetes</taxon>
        <taxon>Bifidobacteriales</taxon>
        <taxon>Bifidobacteriaceae</taxon>
        <taxon>Bifidobacterium</taxon>
    </lineage>
</organism>
<dbReference type="OrthoDB" id="5174895at2"/>
<dbReference type="CDD" id="cd06261">
    <property type="entry name" value="TM_PBP2"/>
    <property type="match status" value="1"/>
</dbReference>
<evidence type="ECO:0000256" key="6">
    <source>
        <dbReference type="ARBA" id="ARBA00023136"/>
    </source>
</evidence>
<dbReference type="GO" id="GO:0055085">
    <property type="term" value="P:transmembrane transport"/>
    <property type="evidence" value="ECO:0007669"/>
    <property type="project" value="InterPro"/>
</dbReference>
<evidence type="ECO:0000313" key="10">
    <source>
        <dbReference type="EMBL" id="PXY85779.1"/>
    </source>
</evidence>
<evidence type="ECO:0000256" key="2">
    <source>
        <dbReference type="ARBA" id="ARBA00022448"/>
    </source>
</evidence>
<dbReference type="SUPFAM" id="SSF160964">
    <property type="entry name" value="MalF N-terminal region-like"/>
    <property type="match status" value="1"/>
</dbReference>
<dbReference type="RefSeq" id="WP_110451604.1">
    <property type="nucleotide sequence ID" value="NZ_QGLL01000001.1"/>
</dbReference>
<feature type="transmembrane region" description="Helical" evidence="7">
    <location>
        <begin position="140"/>
        <end position="160"/>
    </location>
</feature>
<keyword evidence="2 7" id="KW-0813">Transport</keyword>
<evidence type="ECO:0000313" key="11">
    <source>
        <dbReference type="Proteomes" id="UP000247744"/>
    </source>
</evidence>
<dbReference type="PANTHER" id="PTHR30193:SF37">
    <property type="entry name" value="INNER MEMBRANE ABC TRANSPORTER PERMEASE PROTEIN YCJO"/>
    <property type="match status" value="1"/>
</dbReference>
<dbReference type="PANTHER" id="PTHR30193">
    <property type="entry name" value="ABC TRANSPORTER PERMEASE PROTEIN"/>
    <property type="match status" value="1"/>
</dbReference>
<dbReference type="PROSITE" id="PS50928">
    <property type="entry name" value="ABC_TM1"/>
    <property type="match status" value="1"/>
</dbReference>
<feature type="domain" description="ABC transmembrane type-1" evidence="9">
    <location>
        <begin position="103"/>
        <end position="317"/>
    </location>
</feature>
<dbReference type="InterPro" id="IPR035906">
    <property type="entry name" value="MetI-like_sf"/>
</dbReference>
<keyword evidence="3" id="KW-1003">Cell membrane</keyword>
<gene>
    <name evidence="10" type="ORF">DKK75_00985</name>
</gene>
<keyword evidence="6 7" id="KW-0472">Membrane</keyword>
<sequence length="326" mass="35687">MTTAVKISDGRGQGLPRDPSQDNDKHLQAHGHHQRRGRWTRFQPVLYVLPVVILSGLFIYYCIAFTVWASFTNWDGLSDQMGFVGMKNYTKLLDPSSVFWVALRNTLIFLVVTVVIQAGLGLLLAVILKERMRGSNFFKAIFFLPISMAPVIIAAIFRIIMDPNVGSINEALRALHLGFLAQTWLGDPHIALFSICAINIFEWMGYSMVIYYAGLLSIPDEVYEAAKLDGAGFWTTLFKVTVPMLSGTTNTLIVLGIVGSLKTFDIVMLTTGGGPGRSTEFLATYLYKLGIQQFNGGLSAAVGVLVLVVAVVLSLGQMAVAKRSGN</sequence>
<dbReference type="SUPFAM" id="SSF161098">
    <property type="entry name" value="MetI-like"/>
    <property type="match status" value="1"/>
</dbReference>